<evidence type="ECO:0000256" key="15">
    <source>
        <dbReference type="ARBA" id="ARBA00034003"/>
    </source>
</evidence>
<keyword evidence="9 16" id="KW-0067">ATP-binding</keyword>
<dbReference type="InterPro" id="IPR012309">
    <property type="entry name" value="DNA_ligase_ATP-dep_C"/>
</dbReference>
<keyword evidence="10 18" id="KW-1133">Transmembrane helix</keyword>
<dbReference type="EC" id="6.5.1.1" evidence="16"/>
<dbReference type="Pfam" id="PF04675">
    <property type="entry name" value="DNA_ligase_A_N"/>
    <property type="match status" value="1"/>
</dbReference>
<feature type="domain" description="ATP-dependent DNA ligase family profile" evidence="19">
    <location>
        <begin position="1034"/>
        <end position="1170"/>
    </location>
</feature>
<dbReference type="Gene3D" id="1.10.3260.10">
    <property type="entry name" value="DNA ligase, ATP-dependent, N-terminal domain"/>
    <property type="match status" value="1"/>
</dbReference>
<dbReference type="CDD" id="cd07900">
    <property type="entry name" value="Adenylation_DNA_ligase_I_Euk"/>
    <property type="match status" value="1"/>
</dbReference>
<keyword evidence="6" id="KW-0235">DNA replication</keyword>
<feature type="transmembrane region" description="Helical" evidence="18">
    <location>
        <begin position="407"/>
        <end position="428"/>
    </location>
</feature>
<dbReference type="Proteomes" id="UP000030673">
    <property type="component" value="Unassembled WGS sequence"/>
</dbReference>
<evidence type="ECO:0000256" key="16">
    <source>
        <dbReference type="RuleBase" id="RU000617"/>
    </source>
</evidence>
<evidence type="ECO:0000256" key="6">
    <source>
        <dbReference type="ARBA" id="ARBA00022705"/>
    </source>
</evidence>
<dbReference type="InterPro" id="IPR012308">
    <property type="entry name" value="DNA_ligase_ATP-dep_N"/>
</dbReference>
<keyword evidence="21" id="KW-1185">Reference proteome</keyword>
<dbReference type="Gene3D" id="2.40.50.140">
    <property type="entry name" value="Nucleic acid-binding proteins"/>
    <property type="match status" value="1"/>
</dbReference>
<reference evidence="20 21" key="1">
    <citation type="submission" date="2013-02" db="EMBL/GenBank/DDBJ databases">
        <title>The Genome Sequence of Plasmodium falciparum NF54.</title>
        <authorList>
            <consortium name="The Broad Institute Genome Sequencing Platform"/>
            <consortium name="The Broad Institute Genome Sequencing Center for Infectious Disease"/>
            <person name="Neafsey D."/>
            <person name="Cheeseman I."/>
            <person name="Volkman S."/>
            <person name="Adams J."/>
            <person name="Walker B."/>
            <person name="Young S.K."/>
            <person name="Zeng Q."/>
            <person name="Gargeya S."/>
            <person name="Fitzgerald M."/>
            <person name="Haas B."/>
            <person name="Abouelleil A."/>
            <person name="Alvarado L."/>
            <person name="Arachchi H.M."/>
            <person name="Berlin A.M."/>
            <person name="Chapman S.B."/>
            <person name="Dewar J."/>
            <person name="Goldberg J."/>
            <person name="Griggs A."/>
            <person name="Gujja S."/>
            <person name="Hansen M."/>
            <person name="Howarth C."/>
            <person name="Imamovic A."/>
            <person name="Larimer J."/>
            <person name="McCowan C."/>
            <person name="Murphy C."/>
            <person name="Neiman D."/>
            <person name="Pearson M."/>
            <person name="Priest M."/>
            <person name="Roberts A."/>
            <person name="Saif S."/>
            <person name="Shea T."/>
            <person name="Sisk P."/>
            <person name="Sykes S."/>
            <person name="Wortman J."/>
            <person name="Nusbaum C."/>
            <person name="Birren B."/>
        </authorList>
    </citation>
    <scope>NUCLEOTIDE SEQUENCE [LARGE SCALE GENOMIC DNA]</scope>
    <source>
        <strain evidence="20 21">NF54</strain>
    </source>
</reference>
<dbReference type="FunFam" id="2.40.50.140:FF:000197">
    <property type="entry name" value="DNA ligase"/>
    <property type="match status" value="1"/>
</dbReference>
<keyword evidence="8 16" id="KW-0227">DNA damage</keyword>
<name>W7JQC6_PLAFO</name>
<comment type="similarity">
    <text evidence="2 17">Belongs to the ATP-dependent DNA ligase family.</text>
</comment>
<evidence type="ECO:0000256" key="12">
    <source>
        <dbReference type="ARBA" id="ARBA00023172"/>
    </source>
</evidence>
<keyword evidence="7 16" id="KW-0547">Nucleotide-binding</keyword>
<gene>
    <name evidence="20" type="ORF">PFNF54_04111</name>
</gene>
<dbReference type="NCBIfam" id="TIGR00574">
    <property type="entry name" value="dnl1"/>
    <property type="match status" value="1"/>
</dbReference>
<evidence type="ECO:0000259" key="19">
    <source>
        <dbReference type="PROSITE" id="PS50160"/>
    </source>
</evidence>
<dbReference type="PANTHER" id="PTHR45674:SF4">
    <property type="entry name" value="DNA LIGASE 1"/>
    <property type="match status" value="1"/>
</dbReference>
<dbReference type="GO" id="GO:0071897">
    <property type="term" value="P:DNA biosynthetic process"/>
    <property type="evidence" value="ECO:0007669"/>
    <property type="project" value="InterPro"/>
</dbReference>
<dbReference type="CDD" id="cd12823">
    <property type="entry name" value="Mrs2_Mfm1p-like"/>
    <property type="match status" value="1"/>
</dbReference>
<dbReference type="PANTHER" id="PTHR45674">
    <property type="entry name" value="DNA LIGASE 1/3 FAMILY MEMBER"/>
    <property type="match status" value="1"/>
</dbReference>
<dbReference type="SUPFAM" id="SSF144083">
    <property type="entry name" value="Magnesium transport protein CorA, transmembrane region"/>
    <property type="match status" value="1"/>
</dbReference>
<dbReference type="SUPFAM" id="SSF117018">
    <property type="entry name" value="ATP-dependent DNA ligase DNA-binding domain"/>
    <property type="match status" value="1"/>
</dbReference>
<dbReference type="InterPro" id="IPR050191">
    <property type="entry name" value="ATP-dep_DNA_ligase"/>
</dbReference>
<protein>
    <recommendedName>
        <fullName evidence="16">DNA ligase</fullName>
        <ecNumber evidence="16">6.5.1.1</ecNumber>
    </recommendedName>
</protein>
<dbReference type="GO" id="GO:0016020">
    <property type="term" value="C:membrane"/>
    <property type="evidence" value="ECO:0007669"/>
    <property type="project" value="UniProtKB-SubCell"/>
</dbReference>
<dbReference type="InterPro" id="IPR039204">
    <property type="entry name" value="MRS2-like"/>
</dbReference>
<comment type="subcellular location">
    <subcellularLocation>
        <location evidence="1">Membrane</location>
        <topology evidence="1">Multi-pass membrane protein</topology>
    </subcellularLocation>
</comment>
<dbReference type="InterPro" id="IPR012340">
    <property type="entry name" value="NA-bd_OB-fold"/>
</dbReference>
<evidence type="ECO:0000256" key="4">
    <source>
        <dbReference type="ARBA" id="ARBA00022618"/>
    </source>
</evidence>
<evidence type="ECO:0000256" key="5">
    <source>
        <dbReference type="ARBA" id="ARBA00022692"/>
    </source>
</evidence>
<dbReference type="GO" id="GO:0006273">
    <property type="term" value="P:lagging strand elongation"/>
    <property type="evidence" value="ECO:0007669"/>
    <property type="project" value="TreeGrafter"/>
</dbReference>
<evidence type="ECO:0000256" key="14">
    <source>
        <dbReference type="ARBA" id="ARBA00023306"/>
    </source>
</evidence>
<evidence type="ECO:0000256" key="10">
    <source>
        <dbReference type="ARBA" id="ARBA00022989"/>
    </source>
</evidence>
<dbReference type="Pfam" id="PF01068">
    <property type="entry name" value="DNA_ligase_A_M"/>
    <property type="match status" value="1"/>
</dbReference>
<dbReference type="InterPro" id="IPR036599">
    <property type="entry name" value="DNA_ligase_N_sf"/>
</dbReference>
<dbReference type="CDD" id="cd07969">
    <property type="entry name" value="OBF_DNA_ligase_I"/>
    <property type="match status" value="1"/>
</dbReference>
<evidence type="ECO:0000256" key="13">
    <source>
        <dbReference type="ARBA" id="ARBA00023204"/>
    </source>
</evidence>
<evidence type="ECO:0000256" key="8">
    <source>
        <dbReference type="ARBA" id="ARBA00022763"/>
    </source>
</evidence>
<dbReference type="GO" id="GO:0003677">
    <property type="term" value="F:DNA binding"/>
    <property type="evidence" value="ECO:0007669"/>
    <property type="project" value="InterPro"/>
</dbReference>
<keyword evidence="13 16" id="KW-0234">DNA repair</keyword>
<dbReference type="SUPFAM" id="SSF50249">
    <property type="entry name" value="Nucleic acid-binding proteins"/>
    <property type="match status" value="1"/>
</dbReference>
<evidence type="ECO:0000256" key="3">
    <source>
        <dbReference type="ARBA" id="ARBA00022598"/>
    </source>
</evidence>
<dbReference type="Pfam" id="PF04679">
    <property type="entry name" value="DNA_ligase_A_C"/>
    <property type="match status" value="1"/>
</dbReference>
<dbReference type="InterPro" id="IPR045863">
    <property type="entry name" value="CorA_TM1_TM2"/>
</dbReference>
<dbReference type="GO" id="GO:0005634">
    <property type="term" value="C:nucleus"/>
    <property type="evidence" value="ECO:0007669"/>
    <property type="project" value="TreeGrafter"/>
</dbReference>
<dbReference type="EMBL" id="KE123858">
    <property type="protein sequence ID" value="EWC86931.1"/>
    <property type="molecule type" value="Genomic_DNA"/>
</dbReference>
<dbReference type="GO" id="GO:0005739">
    <property type="term" value="C:mitochondrion"/>
    <property type="evidence" value="ECO:0007669"/>
    <property type="project" value="TreeGrafter"/>
</dbReference>
<dbReference type="Gene3D" id="3.30.470.30">
    <property type="entry name" value="DNA ligase/mRNA capping enzyme"/>
    <property type="match status" value="1"/>
</dbReference>
<keyword evidence="4" id="KW-0132">Cell division</keyword>
<evidence type="ECO:0000256" key="9">
    <source>
        <dbReference type="ARBA" id="ARBA00022840"/>
    </source>
</evidence>
<dbReference type="InterPro" id="IPR000977">
    <property type="entry name" value="DNA_ligase_ATP-dep"/>
</dbReference>
<evidence type="ECO:0000256" key="11">
    <source>
        <dbReference type="ARBA" id="ARBA00023136"/>
    </source>
</evidence>
<proteinExistence type="inferred from homology"/>
<dbReference type="Pfam" id="PF22099">
    <property type="entry name" value="MRS2-like"/>
    <property type="match status" value="1"/>
</dbReference>
<dbReference type="FunFam" id="3.30.470.30:FF:000016">
    <property type="entry name" value="DNA ligase"/>
    <property type="match status" value="1"/>
</dbReference>
<dbReference type="Gene3D" id="1.20.58.340">
    <property type="entry name" value="Magnesium transport protein CorA, transmembrane region"/>
    <property type="match status" value="2"/>
</dbReference>
<organism evidence="20 21">
    <name type="scientific">Plasmodium falciparum (isolate NF54)</name>
    <dbReference type="NCBI Taxonomy" id="5843"/>
    <lineage>
        <taxon>Eukaryota</taxon>
        <taxon>Sar</taxon>
        <taxon>Alveolata</taxon>
        <taxon>Apicomplexa</taxon>
        <taxon>Aconoidasida</taxon>
        <taxon>Haemosporida</taxon>
        <taxon>Plasmodiidae</taxon>
        <taxon>Plasmodium</taxon>
        <taxon>Plasmodium (Laverania)</taxon>
    </lineage>
</organism>
<evidence type="ECO:0000313" key="21">
    <source>
        <dbReference type="Proteomes" id="UP000030673"/>
    </source>
</evidence>
<accession>W7JQC6</accession>
<dbReference type="PROSITE" id="PS50160">
    <property type="entry name" value="DNA_LIGASE_A3"/>
    <property type="match status" value="1"/>
</dbReference>
<evidence type="ECO:0000256" key="7">
    <source>
        <dbReference type="ARBA" id="ARBA00022741"/>
    </source>
</evidence>
<keyword evidence="12 16" id="KW-0233">DNA recombination</keyword>
<keyword evidence="14" id="KW-0131">Cell cycle</keyword>
<sequence>MSFESFVLKDEKKASNKKYDYDEIDLNDDDDDIIDNKSFDKNNYSYNIKNRLFKHYKKVHDNGDCLSRKENSINSSTLMNREKSSINDENDTKSRLRCSLCHKNESKIKLEGIMNENDYLIQINKLRRHVIIEIFGGKCFIREYLCTEFLRRIKHCCHINYVKYNVGLINYRDCKQLLADNNNIASIEARLNSILVSLPPLTCVILHSSVFLVVKEDLIRDDLIKKLCSVSKKFINSYKPDMKKSEQRPFEFCALECIFSSALEHLNAEMKLLNKDFADIKFSLKVTKYQDILSNLHNLKEPTNILINKINSFIKAFHDVSENHMDLKKMELTRCYFNPNINEEDNNNNNNKEHPNQDLEMLFEYFDQELNQLHDQVKHLYDLMINLENKIISDLSLSRNNLIRMDIVISLINSGFGIGTLITGVFGMNLKIRLEEHDYAFLYVTSLVIVLCLMTVIIKCFSFPRKGTNDKTKENETFEKGEVKEEEEEKDKNVKRKIINESSKNKRAKVKNENDVIKKGSLFNCVVREDEKVNDLSSPKFNPVHFNINDLYLSEKDKEKHKFKDSLLFTFLTNAFNQIEELKGSGTGSKKNVSIILSNIFRVLIYYSPNDLIPAVYITLNKVAPDYLNVEAGVGEALILKTMSEAYSRTESSIKKDLQQIEDLGIIAENCSCKMRTIFPLPRLTIQSVFHELKSIPNLIGSNSQQKKREVIKKLLVSAKTSEAKYIVRFLQQRLRIGVNSATVVQALSYAFILTRPSIPDDIIKRGKEINENLINGKLDGTNNLINKSNNKTEEWLTQSGDRNCIKEENLNDELLSKDDINKCENMDSLINEIRIRNEKINKPNIFYNLIEKVGDTRLLPLFFKELKNIYCEENNDIDIFECMEKSVKSALCELPNIEIIIQNLLNGDDMNTLSKKCTVKTGIPVQPMLAKPTKGVQEVLDRFNNVTFTCEYKYDGERAQIHYIDKDNIKIFSRNLETMTEKYPDVIQIIKDQIGENVKECIIDSEVVAYDIVNNKILPFQVLTTRKRKDVDIENIKVKVCLFPFDLICCNGIPVIKEPLAVRRKLLYSLLKSKDGVLSYATHSEMNNIEDIDMFLQDAIENNCEGLMVKTLVENASYEPSRRSLNWLKVKKDYVEGLSDSVDLVPIAGYYGKGKRSGVYGAFVLAAYNSETENFQTVCKAGTGFSDEILSTLYETLSEKIIPNKKSYYEVSDKLNPDVWFDAHYVWEVKAADLSLSPVHTAAIGIYADDKGIGLRFPRFLRLREDKNAEQATTTQQIVDFYEAQFSSNKNKNIDYNDDTESE</sequence>
<dbReference type="PROSITE" id="PS00697">
    <property type="entry name" value="DNA_LIGASE_A1"/>
    <property type="match status" value="1"/>
</dbReference>
<dbReference type="GO" id="GO:0005524">
    <property type="term" value="F:ATP binding"/>
    <property type="evidence" value="ECO:0007669"/>
    <property type="project" value="UniProtKB-KW"/>
</dbReference>
<dbReference type="GO" id="GO:0003910">
    <property type="term" value="F:DNA ligase (ATP) activity"/>
    <property type="evidence" value="ECO:0007669"/>
    <property type="project" value="UniProtKB-EC"/>
</dbReference>
<feature type="transmembrane region" description="Helical" evidence="18">
    <location>
        <begin position="440"/>
        <end position="458"/>
    </location>
</feature>
<evidence type="ECO:0000313" key="20">
    <source>
        <dbReference type="EMBL" id="EWC86931.1"/>
    </source>
</evidence>
<keyword evidence="3 16" id="KW-0436">Ligase</keyword>
<dbReference type="GO" id="GO:0006310">
    <property type="term" value="P:DNA recombination"/>
    <property type="evidence" value="ECO:0007669"/>
    <property type="project" value="UniProtKB-KW"/>
</dbReference>
<dbReference type="Gene3D" id="3.30.1490.70">
    <property type="match status" value="1"/>
</dbReference>
<keyword evidence="11 18" id="KW-0472">Membrane</keyword>
<dbReference type="InterPro" id="IPR016059">
    <property type="entry name" value="DNA_ligase_ATP-dep_CS"/>
</dbReference>
<evidence type="ECO:0000256" key="18">
    <source>
        <dbReference type="SAM" id="Phobius"/>
    </source>
</evidence>
<keyword evidence="5 18" id="KW-0812">Transmembrane</keyword>
<comment type="catalytic activity">
    <reaction evidence="15 16">
        <text>ATP + (deoxyribonucleotide)n-3'-hydroxyl + 5'-phospho-(deoxyribonucleotide)m = (deoxyribonucleotide)n+m + AMP + diphosphate.</text>
        <dbReference type="EC" id="6.5.1.1"/>
    </reaction>
</comment>
<evidence type="ECO:0000256" key="2">
    <source>
        <dbReference type="ARBA" id="ARBA00007572"/>
    </source>
</evidence>
<dbReference type="InterPro" id="IPR012310">
    <property type="entry name" value="DNA_ligase_ATP-dep_cent"/>
</dbReference>
<evidence type="ECO:0000256" key="1">
    <source>
        <dbReference type="ARBA" id="ARBA00004141"/>
    </source>
</evidence>
<dbReference type="GO" id="GO:0051301">
    <property type="term" value="P:cell division"/>
    <property type="evidence" value="ECO:0007669"/>
    <property type="project" value="UniProtKB-KW"/>
</dbReference>
<dbReference type="GO" id="GO:0006281">
    <property type="term" value="P:DNA repair"/>
    <property type="evidence" value="ECO:0007669"/>
    <property type="project" value="UniProtKB-KW"/>
</dbReference>
<evidence type="ECO:0000256" key="17">
    <source>
        <dbReference type="RuleBase" id="RU004196"/>
    </source>
</evidence>
<dbReference type="PROSITE" id="PS00333">
    <property type="entry name" value="DNA_LIGASE_A2"/>
    <property type="match status" value="1"/>
</dbReference>
<dbReference type="SUPFAM" id="SSF56091">
    <property type="entry name" value="DNA ligase/mRNA capping enzyme, catalytic domain"/>
    <property type="match status" value="1"/>
</dbReference>